<dbReference type="CTD" id="79968"/>
<dbReference type="Gene3D" id="2.130.10.10">
    <property type="entry name" value="YVTN repeat-like/Quinoprotein amine dehydrogenase"/>
    <property type="match status" value="1"/>
</dbReference>
<evidence type="ECO:0000256" key="6">
    <source>
        <dbReference type="ARBA" id="ARBA00065536"/>
    </source>
</evidence>
<keyword evidence="8" id="KW-0732">Signal</keyword>
<dbReference type="FunFam" id="2.130.10.10:FF:000180">
    <property type="entry name" value="WD repeat-containing protein 76"/>
    <property type="match status" value="1"/>
</dbReference>
<dbReference type="PANTHER" id="PTHR14773:SF0">
    <property type="entry name" value="WD REPEAT-CONTAINING PROTEIN 76"/>
    <property type="match status" value="1"/>
</dbReference>
<dbReference type="KEGG" id="mpuf:101670423"/>
<feature type="signal peptide" evidence="8">
    <location>
        <begin position="1"/>
        <end position="18"/>
    </location>
</feature>
<comment type="similarity">
    <text evidence="2">Belongs to the WD repeat DDB2/WDR76 family.</text>
</comment>
<evidence type="ECO:0000256" key="5">
    <source>
        <dbReference type="ARBA" id="ARBA00022737"/>
    </source>
</evidence>
<evidence type="ECO:0000256" key="7">
    <source>
        <dbReference type="SAM" id="MobiDB-lite"/>
    </source>
</evidence>
<keyword evidence="9" id="KW-1185">Reference proteome</keyword>
<feature type="region of interest" description="Disordered" evidence="7">
    <location>
        <begin position="343"/>
        <end position="397"/>
    </location>
</feature>
<organism evidence="9 10">
    <name type="scientific">Mustela putorius furo</name>
    <name type="common">European domestic ferret</name>
    <name type="synonym">Mustela furo</name>
    <dbReference type="NCBI Taxonomy" id="9669"/>
    <lineage>
        <taxon>Eukaryota</taxon>
        <taxon>Metazoa</taxon>
        <taxon>Chordata</taxon>
        <taxon>Craniata</taxon>
        <taxon>Vertebrata</taxon>
        <taxon>Euteleostomi</taxon>
        <taxon>Mammalia</taxon>
        <taxon>Eutheria</taxon>
        <taxon>Laurasiatheria</taxon>
        <taxon>Carnivora</taxon>
        <taxon>Caniformia</taxon>
        <taxon>Musteloidea</taxon>
        <taxon>Mustelidae</taxon>
        <taxon>Mustelinae</taxon>
        <taxon>Mustela</taxon>
    </lineage>
</organism>
<comment type="function">
    <text evidence="1">Specifically binds 5-hydroxymethylcytosine (5hmC), suggesting that it acts as a specific reader of 5hmC.</text>
</comment>
<evidence type="ECO:0000256" key="3">
    <source>
        <dbReference type="ARBA" id="ARBA00021234"/>
    </source>
</evidence>
<keyword evidence="5" id="KW-0677">Repeat</keyword>
<evidence type="ECO:0000256" key="2">
    <source>
        <dbReference type="ARBA" id="ARBA00005434"/>
    </source>
</evidence>
<dbReference type="GO" id="GO:2000001">
    <property type="term" value="P:regulation of DNA damage checkpoint"/>
    <property type="evidence" value="ECO:0007669"/>
    <property type="project" value="TreeGrafter"/>
</dbReference>
<sequence length="774" mass="87208">MGGCFMSALGTDMLMAAAVTPETSVIPNSEQQQRQRTRGKKQQQQQKILLLLEVPDTAARQTETPLTAELEKPETWDQRILGLWAVSLLLRMFAYRSGILSPEVFGRRFWREIAAYWALLLKILWRGSSELRAHIARQGVFFSAEAPVFFKARYWHQQHQKIPESKVNEYKENQNITCVSLRPVQTTVLGKTPKVYLVPFSLSNYKPGQFKPSKSLLDKDFNNEVACKKCKKTEIRKTCKRILTPRMEGTSSKAESTLQKSSLDVYTESNKRQYNSTSDTVIVSVDMESSHDLDSDEDTTPGLDEFSGLSPYERKRLKNISENANFFASLQLSESAARLREMIKKRQPPESKRKKPKKKENGTGCRRSMRLLKVDPSGVSLPAPPAQPTVIADENPLLPPGPLEMTPENQDDDSELFKRFLQTWAEVSKTSIKNTEKELVNIKSYKANLSGMVINGDTVHKVTRGAIFSVALHPSEIRTLVAAGAKSGQVGLWDLTHQSKEDGVYVFQPHTQPVSCLYFSPANPAHILSLSYDGTLRCGDFSRAVFEEVYRDERSSFSSFDFMGEDASNLIVGHWNGNISLVDRRTPGTSYEKLINSSSSKIRTVHVHPVHRQYFITAGLRDIHIYDTRYLNPRKSQPLISLTEHTKSIASAYFSPLTGNRVVTTCADCKLRIFDSSCISSEIPLLTTIRHNTITGRWLTRFQAVWDPKQEDCVIVGSMAHPRRVEIFHESGQQVHSFFGGESLVSVCSINTMHPTRYILAGGNSSGKVHVFMN</sequence>
<dbReference type="InterPro" id="IPR001680">
    <property type="entry name" value="WD40_rpt"/>
</dbReference>
<accession>A0A8U0MPE6</accession>
<dbReference type="SMART" id="SM00320">
    <property type="entry name" value="WD40"/>
    <property type="match status" value="6"/>
</dbReference>
<evidence type="ECO:0000313" key="9">
    <source>
        <dbReference type="Proteomes" id="UP000000715"/>
    </source>
</evidence>
<dbReference type="Proteomes" id="UP000000715">
    <property type="component" value="Unplaced"/>
</dbReference>
<feature type="chain" id="PRO_5035926448" description="WD repeat-containing protein 76" evidence="8">
    <location>
        <begin position="19"/>
        <end position="774"/>
    </location>
</feature>
<dbReference type="GO" id="GO:0005634">
    <property type="term" value="C:nucleus"/>
    <property type="evidence" value="ECO:0007669"/>
    <property type="project" value="TreeGrafter"/>
</dbReference>
<evidence type="ECO:0000256" key="8">
    <source>
        <dbReference type="SAM" id="SignalP"/>
    </source>
</evidence>
<name>A0A8U0MPE6_MUSPF</name>
<proteinExistence type="inferred from homology"/>
<keyword evidence="4" id="KW-0853">WD repeat</keyword>
<dbReference type="InterPro" id="IPR050853">
    <property type="entry name" value="WD_repeat_DNA-damage-binding"/>
</dbReference>
<gene>
    <name evidence="10" type="primary">WDR76</name>
</gene>
<feature type="region of interest" description="Disordered" evidence="7">
    <location>
        <begin position="289"/>
        <end position="309"/>
    </location>
</feature>
<comment type="subunit">
    <text evidence="6">Interacts with CUL4A and/or CUL4B.</text>
</comment>
<dbReference type="InterPro" id="IPR015943">
    <property type="entry name" value="WD40/YVTN_repeat-like_dom_sf"/>
</dbReference>
<reference evidence="10" key="1">
    <citation type="submission" date="2025-08" db="UniProtKB">
        <authorList>
            <consortium name="RefSeq"/>
        </authorList>
    </citation>
    <scope>IDENTIFICATION</scope>
    <source>
        <tissue evidence="10">Brain</tissue>
    </source>
</reference>
<dbReference type="GeneID" id="101670423"/>
<dbReference type="AlphaFoldDB" id="A0A8U0MPE6"/>
<dbReference type="PANTHER" id="PTHR14773">
    <property type="entry name" value="WD REPEAT-CONTAINING PROTEIN 76"/>
    <property type="match status" value="1"/>
</dbReference>
<protein>
    <recommendedName>
        <fullName evidence="3">WD repeat-containing protein 76</fullName>
    </recommendedName>
</protein>
<dbReference type="SUPFAM" id="SSF50978">
    <property type="entry name" value="WD40 repeat-like"/>
    <property type="match status" value="1"/>
</dbReference>
<dbReference type="Pfam" id="PF00400">
    <property type="entry name" value="WD40"/>
    <property type="match status" value="2"/>
</dbReference>
<dbReference type="InterPro" id="IPR036322">
    <property type="entry name" value="WD40_repeat_dom_sf"/>
</dbReference>
<evidence type="ECO:0000256" key="1">
    <source>
        <dbReference type="ARBA" id="ARBA00002530"/>
    </source>
</evidence>
<dbReference type="RefSeq" id="XP_004751330.3">
    <property type="nucleotide sequence ID" value="XM_004751273.3"/>
</dbReference>
<evidence type="ECO:0000256" key="4">
    <source>
        <dbReference type="ARBA" id="ARBA00022574"/>
    </source>
</evidence>
<dbReference type="GO" id="GO:0003677">
    <property type="term" value="F:DNA binding"/>
    <property type="evidence" value="ECO:0007669"/>
    <property type="project" value="TreeGrafter"/>
</dbReference>
<dbReference type="OrthoDB" id="9890280at2759"/>
<evidence type="ECO:0000313" key="10">
    <source>
        <dbReference type="RefSeq" id="XP_004751330.3"/>
    </source>
</evidence>